<dbReference type="InterPro" id="IPR050297">
    <property type="entry name" value="LipidA_mod_glycosyltrf_83"/>
</dbReference>
<dbReference type="Pfam" id="PF13231">
    <property type="entry name" value="PMT_2"/>
    <property type="match status" value="1"/>
</dbReference>
<dbReference type="AlphaFoldDB" id="A0A953HVK1"/>
<organism evidence="10 11">
    <name type="scientific">Membranihabitans marinus</name>
    <dbReference type="NCBI Taxonomy" id="1227546"/>
    <lineage>
        <taxon>Bacteria</taxon>
        <taxon>Pseudomonadati</taxon>
        <taxon>Bacteroidota</taxon>
        <taxon>Saprospiria</taxon>
        <taxon>Saprospirales</taxon>
        <taxon>Saprospiraceae</taxon>
        <taxon>Membranihabitans</taxon>
    </lineage>
</organism>
<feature type="transmembrane region" description="Helical" evidence="8">
    <location>
        <begin position="107"/>
        <end position="123"/>
    </location>
</feature>
<evidence type="ECO:0000256" key="3">
    <source>
        <dbReference type="ARBA" id="ARBA00022676"/>
    </source>
</evidence>
<comment type="caution">
    <text evidence="10">The sequence shown here is derived from an EMBL/GenBank/DDBJ whole genome shotgun (WGS) entry which is preliminary data.</text>
</comment>
<evidence type="ECO:0000313" key="10">
    <source>
        <dbReference type="EMBL" id="MBY5957331.1"/>
    </source>
</evidence>
<keyword evidence="6 8" id="KW-1133">Transmembrane helix</keyword>
<evidence type="ECO:0000256" key="2">
    <source>
        <dbReference type="ARBA" id="ARBA00022475"/>
    </source>
</evidence>
<reference evidence="10" key="1">
    <citation type="submission" date="2021-06" db="EMBL/GenBank/DDBJ databases">
        <title>44 bacteria genomes isolated from Dapeng, Shenzhen.</title>
        <authorList>
            <person name="Zheng W."/>
            <person name="Yu S."/>
            <person name="Huang Y."/>
        </authorList>
    </citation>
    <scope>NUCLEOTIDE SEQUENCE</scope>
    <source>
        <strain evidence="10">DP5N28-2</strain>
    </source>
</reference>
<feature type="domain" description="Glycosyltransferase RgtA/B/C/D-like" evidence="9">
    <location>
        <begin position="53"/>
        <end position="213"/>
    </location>
</feature>
<feature type="transmembrane region" description="Helical" evidence="8">
    <location>
        <begin position="197"/>
        <end position="215"/>
    </location>
</feature>
<gene>
    <name evidence="10" type="ORF">KUV50_04230</name>
</gene>
<protein>
    <submittedName>
        <fullName evidence="10">Glycosyltransferase family 39 protein</fullName>
    </submittedName>
</protein>
<keyword evidence="7 8" id="KW-0472">Membrane</keyword>
<dbReference type="InterPro" id="IPR038731">
    <property type="entry name" value="RgtA/B/C-like"/>
</dbReference>
<evidence type="ECO:0000313" key="11">
    <source>
        <dbReference type="Proteomes" id="UP000753961"/>
    </source>
</evidence>
<feature type="transmembrane region" description="Helical" evidence="8">
    <location>
        <begin position="78"/>
        <end position="95"/>
    </location>
</feature>
<dbReference type="GO" id="GO:0009103">
    <property type="term" value="P:lipopolysaccharide biosynthetic process"/>
    <property type="evidence" value="ECO:0007669"/>
    <property type="project" value="UniProtKB-ARBA"/>
</dbReference>
<keyword evidence="5 8" id="KW-0812">Transmembrane</keyword>
<evidence type="ECO:0000259" key="9">
    <source>
        <dbReference type="Pfam" id="PF13231"/>
    </source>
</evidence>
<name>A0A953HVK1_9BACT</name>
<dbReference type="EMBL" id="JAHVHU010000004">
    <property type="protein sequence ID" value="MBY5957331.1"/>
    <property type="molecule type" value="Genomic_DNA"/>
</dbReference>
<evidence type="ECO:0000256" key="5">
    <source>
        <dbReference type="ARBA" id="ARBA00022692"/>
    </source>
</evidence>
<dbReference type="PANTHER" id="PTHR33908">
    <property type="entry name" value="MANNOSYLTRANSFERASE YKCB-RELATED"/>
    <property type="match status" value="1"/>
</dbReference>
<feature type="transmembrane region" description="Helical" evidence="8">
    <location>
        <begin position="336"/>
        <end position="355"/>
    </location>
</feature>
<feature type="transmembrane region" description="Helical" evidence="8">
    <location>
        <begin position="12"/>
        <end position="34"/>
    </location>
</feature>
<keyword evidence="4" id="KW-0808">Transferase</keyword>
<feature type="transmembrane region" description="Helical" evidence="8">
    <location>
        <begin position="286"/>
        <end position="305"/>
    </location>
</feature>
<evidence type="ECO:0000256" key="1">
    <source>
        <dbReference type="ARBA" id="ARBA00004651"/>
    </source>
</evidence>
<evidence type="ECO:0000256" key="8">
    <source>
        <dbReference type="SAM" id="Phobius"/>
    </source>
</evidence>
<feature type="transmembrane region" description="Helical" evidence="8">
    <location>
        <begin position="168"/>
        <end position="185"/>
    </location>
</feature>
<comment type="subcellular location">
    <subcellularLocation>
        <location evidence="1">Cell membrane</location>
        <topology evidence="1">Multi-pass membrane protein</topology>
    </subcellularLocation>
</comment>
<keyword evidence="11" id="KW-1185">Reference proteome</keyword>
<dbReference type="PANTHER" id="PTHR33908:SF11">
    <property type="entry name" value="MEMBRANE PROTEIN"/>
    <property type="match status" value="1"/>
</dbReference>
<accession>A0A953HVK1</accession>
<sequence>MDISLRSSPVHFILWGIIAVVMIRIVLVFAMGMMPQDAYYYLYSEHLSLSYFDHPPMIAWLLRIFSIVFGKTVLGVKLTDFILTTGTIFVFYRLAQKFHTGFMVDRSMYLILSTMLISILSLVTTPDVPLMLFWSLSVLFLYRAIESNQARDWLLAGFMTGLAFDSKYTALMILVGLFGYLLTYAPKRHLLRRKGPYLAVMIFVLTIMPVLIWNFQNDWISIKFQSSDRVSSMEVMNIQLKYFFGNIGTQMFLLLPVLYIFLLVALIRQTYNYFKSRCQPDGHHWFLWWFCAPMVFGFMFLSMIYWVKLNWAMPAYITGILLAVNFIPGKWVRIQVLLSVVFHFAFLIQVFYYPFSIRSDDTWWGWPELAVHVKQIHTRYPDSFIFSDDGYKTSAELSFFLDQKIYSGNVIGKDGLQFSIIDPELHHLKNKNALYIDSEKRFDDINPHPMPRPELSEYFESVQQMEPIIIYNDSGEPERKFLVYYLTNYKGS</sequence>
<dbReference type="RefSeq" id="WP_222578851.1">
    <property type="nucleotide sequence ID" value="NZ_JAHVHU010000004.1"/>
</dbReference>
<keyword evidence="2" id="KW-1003">Cell membrane</keyword>
<dbReference type="GO" id="GO:0016763">
    <property type="term" value="F:pentosyltransferase activity"/>
    <property type="evidence" value="ECO:0007669"/>
    <property type="project" value="TreeGrafter"/>
</dbReference>
<keyword evidence="3" id="KW-0328">Glycosyltransferase</keyword>
<evidence type="ECO:0000256" key="4">
    <source>
        <dbReference type="ARBA" id="ARBA00022679"/>
    </source>
</evidence>
<evidence type="ECO:0000256" key="7">
    <source>
        <dbReference type="ARBA" id="ARBA00023136"/>
    </source>
</evidence>
<feature type="transmembrane region" description="Helical" evidence="8">
    <location>
        <begin position="311"/>
        <end position="329"/>
    </location>
</feature>
<dbReference type="GO" id="GO:0005886">
    <property type="term" value="C:plasma membrane"/>
    <property type="evidence" value="ECO:0007669"/>
    <property type="project" value="UniProtKB-SubCell"/>
</dbReference>
<dbReference type="Proteomes" id="UP000753961">
    <property type="component" value="Unassembled WGS sequence"/>
</dbReference>
<proteinExistence type="predicted"/>
<feature type="transmembrane region" description="Helical" evidence="8">
    <location>
        <begin position="242"/>
        <end position="266"/>
    </location>
</feature>
<evidence type="ECO:0000256" key="6">
    <source>
        <dbReference type="ARBA" id="ARBA00022989"/>
    </source>
</evidence>